<evidence type="ECO:0000256" key="1">
    <source>
        <dbReference type="ARBA" id="ARBA00011073"/>
    </source>
</evidence>
<dbReference type="InterPro" id="IPR015500">
    <property type="entry name" value="Peptidase_S8_subtilisin-rel"/>
</dbReference>
<accession>A0A0C6EZ02</accession>
<dbReference type="InterPro" id="IPR036852">
    <property type="entry name" value="Peptidase_S8/S53_dom_sf"/>
</dbReference>
<dbReference type="SUPFAM" id="SSF52743">
    <property type="entry name" value="Subtilisin-like"/>
    <property type="match status" value="1"/>
</dbReference>
<dbReference type="Proteomes" id="UP000061432">
    <property type="component" value="Chromosome"/>
</dbReference>
<dbReference type="PANTHER" id="PTHR43806:SF11">
    <property type="entry name" value="CEREVISIN-RELATED"/>
    <property type="match status" value="1"/>
</dbReference>
<feature type="active site" description="Charge relay system" evidence="5">
    <location>
        <position position="465"/>
    </location>
</feature>
<dbReference type="GO" id="GO:0006508">
    <property type="term" value="P:proteolysis"/>
    <property type="evidence" value="ECO:0007669"/>
    <property type="project" value="UniProtKB-KW"/>
</dbReference>
<dbReference type="InterPro" id="IPR000209">
    <property type="entry name" value="Peptidase_S8/S53_dom"/>
</dbReference>
<dbReference type="PRINTS" id="PR00723">
    <property type="entry name" value="SUBTILISIN"/>
</dbReference>
<protein>
    <submittedName>
        <fullName evidence="8">Peptidase S8 and S53 subtilisin kexin sedolisin</fullName>
    </submittedName>
</protein>
<dbReference type="Pfam" id="PF00082">
    <property type="entry name" value="Peptidase_S8"/>
    <property type="match status" value="1"/>
</dbReference>
<reference evidence="9" key="2">
    <citation type="submission" date="2015-01" db="EMBL/GenBank/DDBJ databases">
        <title>Complete genome sequence of Methylobacterium aquaticum strain 22A.</title>
        <authorList>
            <person name="Tani A."/>
            <person name="Ogura Y."/>
            <person name="Hayashi T."/>
        </authorList>
    </citation>
    <scope>NUCLEOTIDE SEQUENCE [LARGE SCALE GENOMIC DNA]</scope>
    <source>
        <strain evidence="9">MA-22A</strain>
    </source>
</reference>
<feature type="domain" description="Peptidase S8/S53" evidence="7">
    <location>
        <begin position="241"/>
        <end position="520"/>
    </location>
</feature>
<evidence type="ECO:0000313" key="9">
    <source>
        <dbReference type="Proteomes" id="UP000061432"/>
    </source>
</evidence>
<evidence type="ECO:0000256" key="3">
    <source>
        <dbReference type="ARBA" id="ARBA00022801"/>
    </source>
</evidence>
<dbReference type="STRING" id="270351.Maq22A_c11200"/>
<dbReference type="AlphaFoldDB" id="A0A0C6EZ02"/>
<reference evidence="8 9" key="1">
    <citation type="journal article" date="2015" name="Genome Announc.">
        <title>Complete Genome Sequence of Methylobacterium aquaticum Strain 22A, Isolated from Racomitrium japonicum Moss.</title>
        <authorList>
            <person name="Tani A."/>
            <person name="Ogura Y."/>
            <person name="Hayashi T."/>
            <person name="Kimbara K."/>
        </authorList>
    </citation>
    <scope>NUCLEOTIDE SEQUENCE [LARGE SCALE GENOMIC DNA]</scope>
    <source>
        <strain evidence="8 9">MA-22A</strain>
    </source>
</reference>
<dbReference type="GO" id="GO:0004252">
    <property type="term" value="F:serine-type endopeptidase activity"/>
    <property type="evidence" value="ECO:0007669"/>
    <property type="project" value="UniProtKB-UniRule"/>
</dbReference>
<dbReference type="InterPro" id="IPR022398">
    <property type="entry name" value="Peptidase_S8_His-AS"/>
</dbReference>
<evidence type="ECO:0000313" key="8">
    <source>
        <dbReference type="EMBL" id="BAQ45501.1"/>
    </source>
</evidence>
<comment type="similarity">
    <text evidence="1 5 6">Belongs to the peptidase S8 family.</text>
</comment>
<keyword evidence="3 5" id="KW-0378">Hydrolase</keyword>
<evidence type="ECO:0000256" key="2">
    <source>
        <dbReference type="ARBA" id="ARBA00022670"/>
    </source>
</evidence>
<dbReference type="PANTHER" id="PTHR43806">
    <property type="entry name" value="PEPTIDASE S8"/>
    <property type="match status" value="1"/>
</dbReference>
<feature type="active site" description="Charge relay system" evidence="5">
    <location>
        <position position="289"/>
    </location>
</feature>
<dbReference type="PROSITE" id="PS00137">
    <property type="entry name" value="SUBTILASE_HIS"/>
    <property type="match status" value="1"/>
</dbReference>
<name>A0A0C6EZ02_9HYPH</name>
<organism evidence="8 9">
    <name type="scientific">Methylobacterium aquaticum</name>
    <dbReference type="NCBI Taxonomy" id="270351"/>
    <lineage>
        <taxon>Bacteria</taxon>
        <taxon>Pseudomonadati</taxon>
        <taxon>Pseudomonadota</taxon>
        <taxon>Alphaproteobacteria</taxon>
        <taxon>Hyphomicrobiales</taxon>
        <taxon>Methylobacteriaceae</taxon>
        <taxon>Methylobacterium</taxon>
    </lineage>
</organism>
<sequence>MPFVRGRKLLIRDSDRRAYVREQIELIRRSSDEDVHEVIIKAGLPDSHDQQLVTTVARALQRRSLSTSPRDVLPIRRELLEEASKRDIPKGRRALAVLKRSQLEDQSLAAQVARRTERPQALRNMREHTLNAMRPLMQSAVIQDSLATEAGRRRRPADPQPRAFWTSGSFLVRMKDKELPKLIDTDAADGIEGVYLNRKLLVPPMVTPKQLPQSVEDNKVSAWGIRMIGALAVWGAFGCRGRGIKVGLLDTGVDATHPDLVGKIAAWAEFDAKGERVLKSTTPHDPDGHGTHCAGTIVGGNAGGRWIGVAPEAEIAAALVISGAKGGTDAQVLAGIDWAIEQGVDVINMSLGGLIWGPDVPSTYTSAILNALRVGIPVVTAIGNEGSQTSGSPGNDLFAFAVGATDYRSWAAGFSGGRTQVIRKSPFFPGGSLPLVYSKPDISAPGVAVLSAAPNGDWRHLNGTSMAAPHVAGAVALLLSATDIKDVVKPHERAFVIQDLLTGSAEELGEAGQDHRFGFGRLDVLRAIGFAKDLGY</sequence>
<evidence type="ECO:0000256" key="6">
    <source>
        <dbReference type="RuleBase" id="RU003355"/>
    </source>
</evidence>
<dbReference type="EMBL" id="AP014704">
    <property type="protein sequence ID" value="BAQ45501.1"/>
    <property type="molecule type" value="Genomic_DNA"/>
</dbReference>
<dbReference type="InterPro" id="IPR050131">
    <property type="entry name" value="Peptidase_S8_subtilisin-like"/>
</dbReference>
<proteinExistence type="inferred from homology"/>
<evidence type="ECO:0000259" key="7">
    <source>
        <dbReference type="Pfam" id="PF00082"/>
    </source>
</evidence>
<keyword evidence="2 5" id="KW-0645">Protease</keyword>
<keyword evidence="4 5" id="KW-0720">Serine protease</keyword>
<dbReference type="InterPro" id="IPR023827">
    <property type="entry name" value="Peptidase_S8_Asp-AS"/>
</dbReference>
<dbReference type="PATRIC" id="fig|270351.10.peg.2157"/>
<evidence type="ECO:0000256" key="4">
    <source>
        <dbReference type="ARBA" id="ARBA00022825"/>
    </source>
</evidence>
<dbReference type="PROSITE" id="PS00136">
    <property type="entry name" value="SUBTILASE_ASP"/>
    <property type="match status" value="1"/>
</dbReference>
<feature type="active site" description="Charge relay system" evidence="5">
    <location>
        <position position="250"/>
    </location>
</feature>
<dbReference type="PROSITE" id="PS51892">
    <property type="entry name" value="SUBTILASE"/>
    <property type="match status" value="1"/>
</dbReference>
<dbReference type="PROSITE" id="PS00138">
    <property type="entry name" value="SUBTILASE_SER"/>
    <property type="match status" value="1"/>
</dbReference>
<dbReference type="Gene3D" id="3.40.50.200">
    <property type="entry name" value="Peptidase S8/S53 domain"/>
    <property type="match status" value="1"/>
</dbReference>
<gene>
    <name evidence="8" type="primary">aprE</name>
    <name evidence="8" type="ORF">Maq22A_c11200</name>
</gene>
<evidence type="ECO:0000256" key="5">
    <source>
        <dbReference type="PROSITE-ProRule" id="PRU01240"/>
    </source>
</evidence>
<dbReference type="InterPro" id="IPR023828">
    <property type="entry name" value="Peptidase_S8_Ser-AS"/>
</dbReference>
<dbReference type="KEGG" id="maqu:Maq22A_c11200"/>